<dbReference type="EMBL" id="CAWUHB010000002">
    <property type="protein sequence ID" value="CAK7209681.1"/>
    <property type="molecule type" value="Genomic_DNA"/>
</dbReference>
<feature type="compositionally biased region" description="Low complexity" evidence="1">
    <location>
        <begin position="127"/>
        <end position="213"/>
    </location>
</feature>
<accession>A0ABP0AQZ4</accession>
<feature type="compositionally biased region" description="Polar residues" evidence="1">
    <location>
        <begin position="218"/>
        <end position="229"/>
    </location>
</feature>
<evidence type="ECO:0000256" key="2">
    <source>
        <dbReference type="SAM" id="SignalP"/>
    </source>
</evidence>
<sequence>MARRLSFSGCLGLCVANSGCGSTNTHCVCSASSTTSFLDDVIVCVAKFCLLSSGSASADTTNNVIAAIDQQFLEVVDSVCAKDQISVPASKISAALSTASSIVSEVLGATGTATLTTLTTHATTTVYRSTQTTKQQTTKTVPRAGTTTTSTTSTTSSSSSTTTEATSPSSTSTTSVTNDAGTGTTAVAKDTTTTAKASSTAKTTSTATKPAPAEDTTDGTPFTNTNESAGSRHHGPAVWKAAAAATVPMLLTIGVRLL</sequence>
<keyword evidence="4" id="KW-1185">Reference proteome</keyword>
<gene>
    <name evidence="3" type="ORF">SCUCBS95973_000522</name>
</gene>
<evidence type="ECO:0008006" key="5">
    <source>
        <dbReference type="Google" id="ProtNLM"/>
    </source>
</evidence>
<comment type="caution">
    <text evidence="3">The sequence shown here is derived from an EMBL/GenBank/DDBJ whole genome shotgun (WGS) entry which is preliminary data.</text>
</comment>
<dbReference type="Proteomes" id="UP001642405">
    <property type="component" value="Unassembled WGS sequence"/>
</dbReference>
<evidence type="ECO:0000256" key="1">
    <source>
        <dbReference type="SAM" id="MobiDB-lite"/>
    </source>
</evidence>
<evidence type="ECO:0000313" key="3">
    <source>
        <dbReference type="EMBL" id="CAK7209681.1"/>
    </source>
</evidence>
<name>A0ABP0AQZ4_9PEZI</name>
<proteinExistence type="predicted"/>
<feature type="chain" id="PRO_5047519176" description="Extracellular membrane protein CFEM domain-containing protein" evidence="2">
    <location>
        <begin position="17"/>
        <end position="258"/>
    </location>
</feature>
<reference evidence="3 4" key="1">
    <citation type="submission" date="2024-01" db="EMBL/GenBank/DDBJ databases">
        <authorList>
            <person name="Allen C."/>
            <person name="Tagirdzhanova G."/>
        </authorList>
    </citation>
    <scope>NUCLEOTIDE SEQUENCE [LARGE SCALE GENOMIC DNA]</scope>
</reference>
<organism evidence="3 4">
    <name type="scientific">Sporothrix curviconia</name>
    <dbReference type="NCBI Taxonomy" id="1260050"/>
    <lineage>
        <taxon>Eukaryota</taxon>
        <taxon>Fungi</taxon>
        <taxon>Dikarya</taxon>
        <taxon>Ascomycota</taxon>
        <taxon>Pezizomycotina</taxon>
        <taxon>Sordariomycetes</taxon>
        <taxon>Sordariomycetidae</taxon>
        <taxon>Ophiostomatales</taxon>
        <taxon>Ophiostomataceae</taxon>
        <taxon>Sporothrix</taxon>
    </lineage>
</organism>
<evidence type="ECO:0000313" key="4">
    <source>
        <dbReference type="Proteomes" id="UP001642405"/>
    </source>
</evidence>
<feature type="region of interest" description="Disordered" evidence="1">
    <location>
        <begin position="127"/>
        <end position="234"/>
    </location>
</feature>
<keyword evidence="2" id="KW-0732">Signal</keyword>
<protein>
    <recommendedName>
        <fullName evidence="5">Extracellular membrane protein CFEM domain-containing protein</fullName>
    </recommendedName>
</protein>
<feature type="signal peptide" evidence="2">
    <location>
        <begin position="1"/>
        <end position="16"/>
    </location>
</feature>